<comment type="caution">
    <text evidence="8">The sequence shown here is derived from an EMBL/GenBank/DDBJ whole genome shotgun (WGS) entry which is preliminary data.</text>
</comment>
<evidence type="ECO:0000256" key="6">
    <source>
        <dbReference type="SAM" id="Phobius"/>
    </source>
</evidence>
<feature type="transmembrane region" description="Helical" evidence="6">
    <location>
        <begin position="209"/>
        <end position="230"/>
    </location>
</feature>
<dbReference type="InterPro" id="IPR050638">
    <property type="entry name" value="AA-Vitamin_Transporters"/>
</dbReference>
<feature type="transmembrane region" description="Helical" evidence="6">
    <location>
        <begin position="68"/>
        <end position="87"/>
    </location>
</feature>
<evidence type="ECO:0000313" key="9">
    <source>
        <dbReference type="Proteomes" id="UP000634522"/>
    </source>
</evidence>
<feature type="transmembrane region" description="Helical" evidence="6">
    <location>
        <begin position="7"/>
        <end position="30"/>
    </location>
</feature>
<evidence type="ECO:0000256" key="1">
    <source>
        <dbReference type="ARBA" id="ARBA00004141"/>
    </source>
</evidence>
<feature type="transmembrane region" description="Helical" evidence="6">
    <location>
        <begin position="148"/>
        <end position="167"/>
    </location>
</feature>
<dbReference type="Proteomes" id="UP000634522">
    <property type="component" value="Unassembled WGS sequence"/>
</dbReference>
<feature type="transmembrane region" description="Helical" evidence="6">
    <location>
        <begin position="179"/>
        <end position="203"/>
    </location>
</feature>
<keyword evidence="4 6" id="KW-1133">Transmembrane helix</keyword>
<dbReference type="Pfam" id="PF00892">
    <property type="entry name" value="EamA"/>
    <property type="match status" value="2"/>
</dbReference>
<dbReference type="InterPro" id="IPR037185">
    <property type="entry name" value="EmrE-like"/>
</dbReference>
<reference evidence="8 9" key="1">
    <citation type="submission" date="2019-12" db="EMBL/GenBank/DDBJ databases">
        <title>Comparative genomics gives insights into the taxonomy of the Azoarcus-Aromatoleum group and reveals separate origins of nif in the plant-associated Azoarcus and non-plant-associated Aromatoleum sub-groups.</title>
        <authorList>
            <person name="Lafos M."/>
            <person name="Maluk M."/>
            <person name="Batista M."/>
            <person name="Junghare M."/>
            <person name="Carmona M."/>
            <person name="Faoro H."/>
            <person name="Cruz L.M."/>
            <person name="Battistoni F."/>
            <person name="De Souza E."/>
            <person name="Pedrosa F."/>
            <person name="Chen W.-M."/>
            <person name="Poole P.S."/>
            <person name="Dixon R.A."/>
            <person name="James E.K."/>
        </authorList>
    </citation>
    <scope>NUCLEOTIDE SEQUENCE [LARGE SCALE GENOMIC DNA]</scope>
    <source>
        <strain evidence="8 9">T</strain>
    </source>
</reference>
<evidence type="ECO:0000256" key="2">
    <source>
        <dbReference type="ARBA" id="ARBA00007362"/>
    </source>
</evidence>
<dbReference type="PANTHER" id="PTHR32322">
    <property type="entry name" value="INNER MEMBRANE TRANSPORTER"/>
    <property type="match status" value="1"/>
</dbReference>
<dbReference type="InterPro" id="IPR000620">
    <property type="entry name" value="EamA_dom"/>
</dbReference>
<dbReference type="EMBL" id="WTVS01000061">
    <property type="protein sequence ID" value="NMG00040.1"/>
    <property type="molecule type" value="Genomic_DNA"/>
</dbReference>
<proteinExistence type="inferred from homology"/>
<feature type="domain" description="EamA" evidence="7">
    <location>
        <begin position="149"/>
        <end position="281"/>
    </location>
</feature>
<comment type="similarity">
    <text evidence="2">Belongs to the EamA transporter family.</text>
</comment>
<dbReference type="RefSeq" id="WP_169142571.1">
    <property type="nucleotide sequence ID" value="NZ_WTVS01000061.1"/>
</dbReference>
<evidence type="ECO:0000256" key="5">
    <source>
        <dbReference type="ARBA" id="ARBA00023136"/>
    </source>
</evidence>
<organism evidence="8 9">
    <name type="scientific">Aromatoleum toluolicum</name>
    <dbReference type="NCBI Taxonomy" id="90060"/>
    <lineage>
        <taxon>Bacteria</taxon>
        <taxon>Pseudomonadati</taxon>
        <taxon>Pseudomonadota</taxon>
        <taxon>Betaproteobacteria</taxon>
        <taxon>Rhodocyclales</taxon>
        <taxon>Rhodocyclaceae</taxon>
        <taxon>Aromatoleum</taxon>
    </lineage>
</organism>
<feature type="transmembrane region" description="Helical" evidence="6">
    <location>
        <begin position="36"/>
        <end position="56"/>
    </location>
</feature>
<name>A0ABX1NLJ8_9RHOO</name>
<keyword evidence="3 6" id="KW-0812">Transmembrane</keyword>
<accession>A0ABX1NLJ8</accession>
<feature type="transmembrane region" description="Helical" evidence="6">
    <location>
        <begin position="124"/>
        <end position="142"/>
    </location>
</feature>
<protein>
    <submittedName>
        <fullName evidence="8">EamA family transporter</fullName>
    </submittedName>
</protein>
<dbReference type="PANTHER" id="PTHR32322:SF2">
    <property type="entry name" value="EAMA DOMAIN-CONTAINING PROTEIN"/>
    <property type="match status" value="1"/>
</dbReference>
<comment type="subcellular location">
    <subcellularLocation>
        <location evidence="1">Membrane</location>
        <topology evidence="1">Multi-pass membrane protein</topology>
    </subcellularLocation>
</comment>
<evidence type="ECO:0000259" key="7">
    <source>
        <dbReference type="Pfam" id="PF00892"/>
    </source>
</evidence>
<gene>
    <name evidence="8" type="ORF">GPA27_21925</name>
</gene>
<feature type="domain" description="EamA" evidence="7">
    <location>
        <begin position="8"/>
        <end position="140"/>
    </location>
</feature>
<evidence type="ECO:0000313" key="8">
    <source>
        <dbReference type="EMBL" id="NMG00040.1"/>
    </source>
</evidence>
<feature type="transmembrane region" description="Helical" evidence="6">
    <location>
        <begin position="93"/>
        <end position="117"/>
    </location>
</feature>
<dbReference type="SUPFAM" id="SSF103481">
    <property type="entry name" value="Multidrug resistance efflux transporter EmrE"/>
    <property type="match status" value="2"/>
</dbReference>
<sequence length="298" mass="30588">MQNERFVGAAYVALSASAFGAMAIFARFARDSGADVVTVLFLRFVISAVLMAAVMLATGRRWPSVRNAAILAAMGGIGYVAQSYAFFEALNYASAGLVALLLYLYPVLVTVLGAVFLRQRLTTGRVLAVLTALAGTALTIGGELSGRPLGVVLGVSAALIYSVYILVGNRVMSQEAPLASATVVMMAAAVVFGGLIGVSGAAWPQGTMGWVAVLLIAVVSTVVAMVSFFIGLQKLGAADAACLSTLEPVVTFVLAAIFLGEAIDPNQVLGGAVILGAVIWLARHPPAATSGQAHVERG</sequence>
<evidence type="ECO:0000256" key="3">
    <source>
        <dbReference type="ARBA" id="ARBA00022692"/>
    </source>
</evidence>
<keyword evidence="9" id="KW-1185">Reference proteome</keyword>
<keyword evidence="5 6" id="KW-0472">Membrane</keyword>
<evidence type="ECO:0000256" key="4">
    <source>
        <dbReference type="ARBA" id="ARBA00022989"/>
    </source>
</evidence>